<evidence type="ECO:0000313" key="1">
    <source>
        <dbReference type="EMBL" id="RZS91401.1"/>
    </source>
</evidence>
<gene>
    <name evidence="1" type="ORF">EV189_0642</name>
</gene>
<dbReference type="PANTHER" id="PTHR46656">
    <property type="entry name" value="PUTATIVE-RELATED"/>
    <property type="match status" value="1"/>
</dbReference>
<reference evidence="1 2" key="1">
    <citation type="submission" date="2019-02" db="EMBL/GenBank/DDBJ databases">
        <title>Genomic Encyclopedia of Type Strains, Phase IV (KMG-IV): sequencing the most valuable type-strain genomes for metagenomic binning, comparative biology and taxonomic classification.</title>
        <authorList>
            <person name="Goeker M."/>
        </authorList>
    </citation>
    <scope>NUCLEOTIDE SEQUENCE [LARGE SCALE GENOMIC DNA]</scope>
    <source>
        <strain evidence="1 2">DSM 45622</strain>
    </source>
</reference>
<proteinExistence type="predicted"/>
<dbReference type="EMBL" id="SGXD01000001">
    <property type="protein sequence ID" value="RZS91401.1"/>
    <property type="molecule type" value="Genomic_DNA"/>
</dbReference>
<organism evidence="1 2">
    <name type="scientific">Motilibacter rhizosphaerae</name>
    <dbReference type="NCBI Taxonomy" id="598652"/>
    <lineage>
        <taxon>Bacteria</taxon>
        <taxon>Bacillati</taxon>
        <taxon>Actinomycetota</taxon>
        <taxon>Actinomycetes</taxon>
        <taxon>Motilibacterales</taxon>
        <taxon>Motilibacteraceae</taxon>
        <taxon>Motilibacter</taxon>
    </lineage>
</organism>
<dbReference type="GO" id="GO:0016740">
    <property type="term" value="F:transferase activity"/>
    <property type="evidence" value="ECO:0007669"/>
    <property type="project" value="UniProtKB-KW"/>
</dbReference>
<dbReference type="AlphaFoldDB" id="A0A4Q7NVW1"/>
<dbReference type="CDD" id="cd03801">
    <property type="entry name" value="GT4_PimA-like"/>
    <property type="match status" value="2"/>
</dbReference>
<dbReference type="Proteomes" id="UP000293638">
    <property type="component" value="Unassembled WGS sequence"/>
</dbReference>
<keyword evidence="2" id="KW-1185">Reference proteome</keyword>
<name>A0A4Q7NVW1_9ACTN</name>
<keyword evidence="1" id="KW-0808">Transferase</keyword>
<dbReference type="Gene3D" id="3.40.50.2000">
    <property type="entry name" value="Glycogen Phosphorylase B"/>
    <property type="match status" value="2"/>
</dbReference>
<dbReference type="OrthoDB" id="9765330at2"/>
<protein>
    <submittedName>
        <fullName evidence="1">Glycosyltransferase involved in cell wall biosynthesis</fullName>
    </submittedName>
</protein>
<sequence length="913" mass="99296">MTSDLVLNLGASAEPKLTWLGPMRNFSGFGDEMRHYVLGLRDRGHAVRALPVADSPKYMAGLSPTLRARLDAAVAEPAQDWPVLVQHLQPHTLRHYAGVGYYVGRTMFETTSLPAGWAEQANGMDELWVPSEFNVQTFRDAGVTIPIHVVPEGVSTTRFRPGLRPLVTEGLRGTVFLSVFEWSSRKGWDVLLRAWAEAFGPEDDVTLLLRSYPLSHTSARQDEISQRVDAYLATLGRTRADVAPIVVLDQFVDDREMPRLYASATAYVGPSRGEGWGRPYLEAMATGLPTIATRWSGNLAFMDDTNSLLVDIDGLETVPADDEIAFFRGQQWASPSVASLVGHLRWVAAEPAAAAALGARAREDVVARWTWEKAVDVAEQRFLAIREHLTRPRPHAPGGPRVRWVGEQFQHTSLSLVNRAVVSRLLDRVDVECRTVERPAVDPYAPELAALASTVGPVLDGDPQVEVRHQWPPDWSAPEHQGALVAIQPWEYGGLPDAWVEGMAAVDEAWVPTTFVRDCYVASGVPAAKVHVVPNGVDVDAFSPQGEALALRTTKGTKLLFVGGTIHRKGIDVLVAAYLREFTRDDDVCLVVKTFGSGSVYRGQDMDERLRQLAADPSLPEIEVIDRELEPHELPMLYRACDVLVHPYRGEGFGLPIAEAMACGLPVVVTGAGAAVDFCDAETAYLVPAEPQALSGTGLPESRTGYFLYEPDGDALARTLRHVVEHPAEAAVRAAAGRSRIVRDFSWERVAGLVAGRLAALAAAPATRLRPLGLELDTQGKHTFGLLPDWTTSAPDEALRTFVAAFTPADEVCLAVWIDPSSSDDELDRIEERLRAAVEAGTADGHECPDILLVTDALRPGELDRFYRSVDVALTSAPAQAALATSVGTPLLVRPGQEALRASLAQRRVPAGV</sequence>
<dbReference type="RefSeq" id="WP_130491479.1">
    <property type="nucleotide sequence ID" value="NZ_SGXD01000001.1"/>
</dbReference>
<dbReference type="PANTHER" id="PTHR46656:SF3">
    <property type="entry name" value="PUTATIVE-RELATED"/>
    <property type="match status" value="1"/>
</dbReference>
<comment type="caution">
    <text evidence="1">The sequence shown here is derived from an EMBL/GenBank/DDBJ whole genome shotgun (WGS) entry which is preliminary data.</text>
</comment>
<accession>A0A4Q7NVW1</accession>
<evidence type="ECO:0000313" key="2">
    <source>
        <dbReference type="Proteomes" id="UP000293638"/>
    </source>
</evidence>
<dbReference type="Pfam" id="PF13692">
    <property type="entry name" value="Glyco_trans_1_4"/>
    <property type="match status" value="2"/>
</dbReference>
<dbReference type="SUPFAM" id="SSF53756">
    <property type="entry name" value="UDP-Glycosyltransferase/glycogen phosphorylase"/>
    <property type="match status" value="2"/>
</dbReference>